<feature type="region of interest" description="Disordered" evidence="8">
    <location>
        <begin position="1088"/>
        <end position="1156"/>
    </location>
</feature>
<reference evidence="10" key="1">
    <citation type="submission" date="2022-07" db="EMBL/GenBank/DDBJ databases">
        <title>Phylogenomic reconstructions and comparative analyses of Kickxellomycotina fungi.</title>
        <authorList>
            <person name="Reynolds N.K."/>
            <person name="Stajich J.E."/>
            <person name="Barry K."/>
            <person name="Grigoriev I.V."/>
            <person name="Crous P."/>
            <person name="Smith M.E."/>
        </authorList>
    </citation>
    <scope>NUCLEOTIDE SEQUENCE</scope>
    <source>
        <strain evidence="10">NBRC 32514</strain>
    </source>
</reference>
<dbReference type="SUPFAM" id="SSF56112">
    <property type="entry name" value="Protein kinase-like (PK-like)"/>
    <property type="match status" value="1"/>
</dbReference>
<dbReference type="EC" id="2.7.11.25" evidence="10"/>
<sequence>KIGIAGKMAPGDTGTAVTDAILDRYARRRHRQNFRSSQNSNQAFSTKDNDSDDQSDDGDGDDFGDASSDFAALRPSLDPTNRRLRRSTGAAQGESAAKRADHDDSNGPPARVYELTRAHNPLIQKEWTLLKHGIVRLLDALTQIPDMIRVLHLTVHEREYSEKISTEPTCRGAGCDLLNLAQESFSFASNTASRGSRFLDLMAERKVRTAIARMCVSWCGFIAEDCQAGENSTFRWAVQALESTMKLSRHSSTLEVLPRNDWEEIKSHVAGCVTLMISHFDVLGARTAASKHQQHQKQSPGIQMNDPNALLSLDGIGANFRTHLMQRQRVQHAQQADELRDNFLASDGRIGRVLEVTARPEDRTLRLLAASSSNITLRWQIGRYIGGGAFGAVYVGYNLDSGELMAVKEIRLPSRGLGQDSVSDSGAKIVREMEVMSMLQHPNIVTYYGIEVHREKVYLFMELCTRGSLAQLIRDQGRLDEDTVKEYVVQILRGLQYLHGAGICHRDIKCDNTLLDESMCVKLVDFGAAKVLNNHSMAATRRSRIAPEGPAGAAASLTGTPMYMAPEIILGSNGGSTAGGPKSTEMMRPGRLGAMDIWSLGCCIVEMVSGSPPWAHLDNEWAVMYNVVSGNPPLPDPSTISQKGMHFLRRCFTRQPADRPTASELLDDEWIADTIRMLDRREERAQDASNRTGSAGLNGDGDAETEGLLASNIDAISNATPLEEPAARRSINSLGSSGSQTNLLHPRSRTSSINRKNFSGDLRFTPSSTGADAEVLLSMMDHSVESGGSGSIILSSIGDRSPGTLGHHHGTGGTGVRSAMTYVHSPLVRTPGSPHSVHSAHGAAAAAWPFNKDTNSTGMSTAPAVLAEGDQKQAAENVVNIAMSNNSSNSGAALALFSENVATSEELAAIYSHPSVIYQALNDTSADMGSPVGVGGVAQFAVPNAGTVLASSPDALSPTSPPPPSLPQQQKQQRQQPQQEQQHEQHQQLSNDEIHDLSETTRKALSAMLNLPLEGADVAGVSGWLGEGNTPMEMLEAAEVKETVATTSQLVMRQREQQLRQQQDLRQAVHRQHFRNVILRQKISASSSDTQLAQHPHRQQVVADDKLGPLSDSGVETTLAESDVVAGEFENDGEEYPAQQVSEPPALYPLPPSDED</sequence>
<comment type="similarity">
    <text evidence="1">Belongs to the protein kinase superfamily. STE Ser/Thr protein kinase family. MAP kinase kinase kinase subfamily.</text>
</comment>
<feature type="compositionally biased region" description="Acidic residues" evidence="8">
    <location>
        <begin position="50"/>
        <end position="64"/>
    </location>
</feature>
<feature type="region of interest" description="Disordered" evidence="8">
    <location>
        <begin position="28"/>
        <end position="111"/>
    </location>
</feature>
<dbReference type="InterPro" id="IPR050538">
    <property type="entry name" value="MAP_kinase_kinase_kinase"/>
</dbReference>
<evidence type="ECO:0000256" key="7">
    <source>
        <dbReference type="PROSITE-ProRule" id="PRU10141"/>
    </source>
</evidence>
<feature type="region of interest" description="Disordered" evidence="8">
    <location>
        <begin position="721"/>
        <end position="757"/>
    </location>
</feature>
<name>A0A9W7XUM0_9FUNG</name>
<feature type="compositionally biased region" description="Low complexity" evidence="8">
    <location>
        <begin position="967"/>
        <end position="980"/>
    </location>
</feature>
<dbReference type="InterPro" id="IPR008271">
    <property type="entry name" value="Ser/Thr_kinase_AS"/>
</dbReference>
<keyword evidence="11" id="KW-1185">Reference proteome</keyword>
<dbReference type="GO" id="GO:0005524">
    <property type="term" value="F:ATP binding"/>
    <property type="evidence" value="ECO:0007669"/>
    <property type="project" value="UniProtKB-UniRule"/>
</dbReference>
<feature type="compositionally biased region" description="Polar residues" evidence="8">
    <location>
        <begin position="730"/>
        <end position="757"/>
    </location>
</feature>
<dbReference type="GO" id="GO:0038066">
    <property type="term" value="P:p38MAPK cascade"/>
    <property type="evidence" value="ECO:0007669"/>
    <property type="project" value="TreeGrafter"/>
</dbReference>
<evidence type="ECO:0000313" key="11">
    <source>
        <dbReference type="Proteomes" id="UP001149813"/>
    </source>
</evidence>
<dbReference type="EMBL" id="JANBOJ010000532">
    <property type="protein sequence ID" value="KAJ1718998.1"/>
    <property type="molecule type" value="Genomic_DNA"/>
</dbReference>
<keyword evidence="3 10" id="KW-0808">Transferase</keyword>
<evidence type="ECO:0000256" key="2">
    <source>
        <dbReference type="ARBA" id="ARBA00022527"/>
    </source>
</evidence>
<dbReference type="PROSITE" id="PS00108">
    <property type="entry name" value="PROTEIN_KINASE_ST"/>
    <property type="match status" value="1"/>
</dbReference>
<gene>
    <name evidence="10" type="primary">SSK2_2</name>
    <name evidence="10" type="ORF">LPJ53_006157</name>
</gene>
<dbReference type="PROSITE" id="PS50011">
    <property type="entry name" value="PROTEIN_KINASE_DOM"/>
    <property type="match status" value="1"/>
</dbReference>
<feature type="compositionally biased region" description="Basic and acidic residues" evidence="8">
    <location>
        <begin position="981"/>
        <end position="990"/>
    </location>
</feature>
<feature type="region of interest" description="Disordered" evidence="8">
    <location>
        <begin position="949"/>
        <end position="990"/>
    </location>
</feature>
<protein>
    <submittedName>
        <fullName evidence="10">Suppressor of Sensor Kinase (SLN1)</fullName>
        <ecNumber evidence="10">2.7.11.25</ecNumber>
    </submittedName>
</protein>
<dbReference type="OrthoDB" id="1043025at2759"/>
<dbReference type="Proteomes" id="UP001149813">
    <property type="component" value="Unassembled WGS sequence"/>
</dbReference>
<comment type="caution">
    <text evidence="10">The sequence shown here is derived from an EMBL/GenBank/DDBJ whole genome shotgun (WGS) entry which is preliminary data.</text>
</comment>
<keyword evidence="6 7" id="KW-0067">ATP-binding</keyword>
<dbReference type="Pfam" id="PF00069">
    <property type="entry name" value="Pkinase"/>
    <property type="match status" value="1"/>
</dbReference>
<organism evidence="10 11">
    <name type="scientific">Coemansia erecta</name>
    <dbReference type="NCBI Taxonomy" id="147472"/>
    <lineage>
        <taxon>Eukaryota</taxon>
        <taxon>Fungi</taxon>
        <taxon>Fungi incertae sedis</taxon>
        <taxon>Zoopagomycota</taxon>
        <taxon>Kickxellomycotina</taxon>
        <taxon>Kickxellomycetes</taxon>
        <taxon>Kickxellales</taxon>
        <taxon>Kickxellaceae</taxon>
        <taxon>Coemansia</taxon>
    </lineage>
</organism>
<keyword evidence="2" id="KW-0723">Serine/threonine-protein kinase</keyword>
<feature type="domain" description="Protein kinase" evidence="9">
    <location>
        <begin position="379"/>
        <end position="671"/>
    </location>
</feature>
<dbReference type="InterPro" id="IPR000719">
    <property type="entry name" value="Prot_kinase_dom"/>
</dbReference>
<dbReference type="PROSITE" id="PS00107">
    <property type="entry name" value="PROTEIN_KINASE_ATP"/>
    <property type="match status" value="1"/>
</dbReference>
<evidence type="ECO:0000256" key="8">
    <source>
        <dbReference type="SAM" id="MobiDB-lite"/>
    </source>
</evidence>
<feature type="compositionally biased region" description="Polar residues" evidence="8">
    <location>
        <begin position="34"/>
        <end position="46"/>
    </location>
</feature>
<dbReference type="InterPro" id="IPR011009">
    <property type="entry name" value="Kinase-like_dom_sf"/>
</dbReference>
<feature type="compositionally biased region" description="Pro residues" evidence="8">
    <location>
        <begin position="1146"/>
        <end position="1156"/>
    </location>
</feature>
<evidence type="ECO:0000313" key="10">
    <source>
        <dbReference type="EMBL" id="KAJ1718998.1"/>
    </source>
</evidence>
<feature type="binding site" evidence="7">
    <location>
        <position position="408"/>
    </location>
    <ligand>
        <name>ATP</name>
        <dbReference type="ChEBI" id="CHEBI:30616"/>
    </ligand>
</feature>
<dbReference type="PANTHER" id="PTHR48016:SF32">
    <property type="entry name" value="MITOGEN-ACTIVATED PROTEIN KINASE KINASE KINASE 4"/>
    <property type="match status" value="1"/>
</dbReference>
<keyword evidence="5 10" id="KW-0418">Kinase</keyword>
<proteinExistence type="inferred from homology"/>
<evidence type="ECO:0000256" key="1">
    <source>
        <dbReference type="ARBA" id="ARBA00006529"/>
    </source>
</evidence>
<feature type="region of interest" description="Disordered" evidence="8">
    <location>
        <begin position="682"/>
        <end position="705"/>
    </location>
</feature>
<dbReference type="GO" id="GO:0004709">
    <property type="term" value="F:MAP kinase kinase kinase activity"/>
    <property type="evidence" value="ECO:0007669"/>
    <property type="project" value="UniProtKB-EC"/>
</dbReference>
<keyword evidence="4 7" id="KW-0547">Nucleotide-binding</keyword>
<feature type="non-terminal residue" evidence="10">
    <location>
        <position position="1"/>
    </location>
</feature>
<dbReference type="InterPro" id="IPR017441">
    <property type="entry name" value="Protein_kinase_ATP_BS"/>
</dbReference>
<accession>A0A9W7XUM0</accession>
<evidence type="ECO:0000259" key="9">
    <source>
        <dbReference type="PROSITE" id="PS50011"/>
    </source>
</evidence>
<dbReference type="Gene3D" id="1.10.510.10">
    <property type="entry name" value="Transferase(Phosphotransferase) domain 1"/>
    <property type="match status" value="1"/>
</dbReference>
<evidence type="ECO:0000256" key="6">
    <source>
        <dbReference type="ARBA" id="ARBA00022840"/>
    </source>
</evidence>
<evidence type="ECO:0000256" key="4">
    <source>
        <dbReference type="ARBA" id="ARBA00022741"/>
    </source>
</evidence>
<dbReference type="SMART" id="SM00220">
    <property type="entry name" value="S_TKc"/>
    <property type="match status" value="1"/>
</dbReference>
<dbReference type="AlphaFoldDB" id="A0A9W7XUM0"/>
<dbReference type="PANTHER" id="PTHR48016">
    <property type="entry name" value="MAP KINASE KINASE KINASE SSK2-RELATED-RELATED"/>
    <property type="match status" value="1"/>
</dbReference>
<evidence type="ECO:0000256" key="5">
    <source>
        <dbReference type="ARBA" id="ARBA00022777"/>
    </source>
</evidence>
<evidence type="ECO:0000256" key="3">
    <source>
        <dbReference type="ARBA" id="ARBA00022679"/>
    </source>
</evidence>
<feature type="compositionally biased region" description="Basic and acidic residues" evidence="8">
    <location>
        <begin position="96"/>
        <end position="105"/>
    </location>
</feature>